<dbReference type="InterPro" id="IPR051686">
    <property type="entry name" value="Lipoprotein_DolP"/>
</dbReference>
<accession>A0A139BR77</accession>
<dbReference type="InterPro" id="IPR007055">
    <property type="entry name" value="BON_dom"/>
</dbReference>
<dbReference type="PANTHER" id="PTHR34606:SF16">
    <property type="entry name" value="BON DOMAIN-CONTAINING PROTEIN"/>
    <property type="match status" value="1"/>
</dbReference>
<comment type="caution">
    <text evidence="3">The sequence shown here is derived from an EMBL/GenBank/DDBJ whole genome shotgun (WGS) entry which is preliminary data.</text>
</comment>
<organism evidence="3 4">
    <name type="scientific">Candidatus Gallionella acididurans</name>
    <dbReference type="NCBI Taxonomy" id="1796491"/>
    <lineage>
        <taxon>Bacteria</taxon>
        <taxon>Pseudomonadati</taxon>
        <taxon>Pseudomonadota</taxon>
        <taxon>Betaproteobacteria</taxon>
        <taxon>Nitrosomonadales</taxon>
        <taxon>Gallionellaceae</taxon>
        <taxon>Gallionella</taxon>
    </lineage>
</organism>
<protein>
    <submittedName>
        <fullName evidence="3">Transport-associated protein</fullName>
    </submittedName>
</protein>
<dbReference type="Gene3D" id="3.30.1340.30">
    <property type="match status" value="1"/>
</dbReference>
<evidence type="ECO:0000313" key="4">
    <source>
        <dbReference type="Proteomes" id="UP000070578"/>
    </source>
</evidence>
<dbReference type="PROSITE" id="PS50914">
    <property type="entry name" value="BON"/>
    <property type="match status" value="1"/>
</dbReference>
<dbReference type="AlphaFoldDB" id="A0A139BR77"/>
<feature type="chain" id="PRO_5007483897" evidence="1">
    <location>
        <begin position="31"/>
        <end position="106"/>
    </location>
</feature>
<keyword evidence="1" id="KW-0732">Signal</keyword>
<feature type="domain" description="BON" evidence="2">
    <location>
        <begin position="39"/>
        <end position="106"/>
    </location>
</feature>
<name>A0A139BR77_9PROT</name>
<evidence type="ECO:0000259" key="2">
    <source>
        <dbReference type="PROSITE" id="PS50914"/>
    </source>
</evidence>
<dbReference type="Proteomes" id="UP000070578">
    <property type="component" value="Unassembled WGS sequence"/>
</dbReference>
<sequence length="106" mass="11010">MKFTTAYKRPAAFVLAIVLASILGCASTAAKNGSKEASDDAAITSKVIKAINGEPTLKSAQIGVETSKGVVLLTGFVSSPAAENTATELARYIKGVKLVRDAIRVR</sequence>
<reference evidence="3 4" key="1">
    <citation type="submission" date="2016-02" db="EMBL/GenBank/DDBJ databases">
        <authorList>
            <person name="Wen L."/>
            <person name="He K."/>
            <person name="Yang H."/>
        </authorList>
    </citation>
    <scope>NUCLEOTIDE SEQUENCE [LARGE SCALE GENOMIC DNA]</scope>
    <source>
        <strain evidence="3">ShG14-8</strain>
    </source>
</reference>
<dbReference type="PROSITE" id="PS51257">
    <property type="entry name" value="PROKAR_LIPOPROTEIN"/>
    <property type="match status" value="1"/>
</dbReference>
<proteinExistence type="predicted"/>
<dbReference type="EMBL" id="LSLI01000091">
    <property type="protein sequence ID" value="KXS31205.1"/>
    <property type="molecule type" value="Genomic_DNA"/>
</dbReference>
<dbReference type="Pfam" id="PF04972">
    <property type="entry name" value="BON"/>
    <property type="match status" value="1"/>
</dbReference>
<reference evidence="3 4" key="2">
    <citation type="submission" date="2016-03" db="EMBL/GenBank/DDBJ databases">
        <title>New uncultured bacterium of the family Gallionellaceae from acid mine drainage: description and reconstruction of genome based on metagenomic analysis of microbial community.</title>
        <authorList>
            <person name="Kadnikov V."/>
            <person name="Ivasenko D."/>
            <person name="Beletsky A."/>
            <person name="Mardanov A."/>
            <person name="Danilova E."/>
            <person name="Pimenov N."/>
            <person name="Karnachuk O."/>
            <person name="Ravin N."/>
        </authorList>
    </citation>
    <scope>NUCLEOTIDE SEQUENCE [LARGE SCALE GENOMIC DNA]</scope>
    <source>
        <strain evidence="3">ShG14-8</strain>
    </source>
</reference>
<feature type="signal peptide" evidence="1">
    <location>
        <begin position="1"/>
        <end position="30"/>
    </location>
</feature>
<evidence type="ECO:0000313" key="3">
    <source>
        <dbReference type="EMBL" id="KXS31205.1"/>
    </source>
</evidence>
<dbReference type="PANTHER" id="PTHR34606">
    <property type="entry name" value="BON DOMAIN-CONTAINING PROTEIN"/>
    <property type="match status" value="1"/>
</dbReference>
<evidence type="ECO:0000256" key="1">
    <source>
        <dbReference type="SAM" id="SignalP"/>
    </source>
</evidence>
<gene>
    <name evidence="3" type="ORF">AWT59_2666</name>
</gene>